<feature type="compositionally biased region" description="Polar residues" evidence="3">
    <location>
        <begin position="34"/>
        <end position="44"/>
    </location>
</feature>
<dbReference type="Proteomes" id="UP001054252">
    <property type="component" value="Unassembled WGS sequence"/>
</dbReference>
<organism evidence="6 7">
    <name type="scientific">Rubroshorea leprosula</name>
    <dbReference type="NCBI Taxonomy" id="152421"/>
    <lineage>
        <taxon>Eukaryota</taxon>
        <taxon>Viridiplantae</taxon>
        <taxon>Streptophyta</taxon>
        <taxon>Embryophyta</taxon>
        <taxon>Tracheophyta</taxon>
        <taxon>Spermatophyta</taxon>
        <taxon>Magnoliopsida</taxon>
        <taxon>eudicotyledons</taxon>
        <taxon>Gunneridae</taxon>
        <taxon>Pentapetalae</taxon>
        <taxon>rosids</taxon>
        <taxon>malvids</taxon>
        <taxon>Malvales</taxon>
        <taxon>Dipterocarpaceae</taxon>
        <taxon>Rubroshorea</taxon>
    </lineage>
</organism>
<proteinExistence type="predicted"/>
<feature type="region of interest" description="Disordered" evidence="3">
    <location>
        <begin position="75"/>
        <end position="100"/>
    </location>
</feature>
<sequence length="1561" mass="176505">MANYICRRFVHIGLVYHQGEGSNVETRENDPNYVPSQRSTSADNINTLEPTSAFSVPHWNFRPCRLAHVSHTWTRGSTSANTPESASKVQAQHHFRGDEPTQANLEDKTVITNCKVQLSRTRDSLRERNETLQKDMETLRQQMEELRTAQQQATDAPQIASIGDPFFDEIIKEPMPPSFKPPQLTQYDGTQDLIEHVRSYKLAMMIYGASDALLCRVFPSTLKKAAQTWYFKLKAKSINSFEQLERCFIDHFTASKVPKKTNHHLMSIRQKTNESLRAYIARFHNESLQVDNLDEGMAMHALMNGLKDCDFLHSLNREKPKSLKDILHRSEGYIRAEERVVAKKGGESFEPNSVVAGDKKRRFDRSNDIADVRGGKRGVGRNLKNYRSTLQEAPRLRSNGNKRDKTRHCAFHGTHGHDTEDCKQLRMEIERLICRGALRQFVGHPGSQRGARRMERSQDNREAGRHKEKEPLDVVGVINVITVPPSATPTSMALAVKGSNESPPSTQTITFTGKDLDQREVFPHDPLMIEIVVEDRNLRKGKVMKRVLVDTGSCRDVMCYGAFKKLGVSPQLMRPCDFPLVGLSRKSVHVRGIISLPIHVGVSPCVVVVTLDFFVIDVPSSFNAILGRPGLNSLEKTLTVDSLDMREELKECRTEPIDQVKPVVLDEKRPERTVNIGVDMDPSFVAQLENCFREHKDIFAWCPADMPGIDPKVACHRLGVNQDAVPVRQKVRHFGAERTVAIEEEVAKLKEAGFIQEITFSEWLSNVVMVKKANGKWRMCVDFTDLNKVCPKDNYPLPNIDELVDNSSGYVVLSLCDAYSGYNQIPMAKEDRDKTAFIAAGATYCYVVMPFDLKNVGATYQSKSLDQHIEDLKQVFEVLKTHNMKLNPTKCTFGVKVGKFLGFMLTSRGIEVNPEKIRAVLEMKPSSSTKEVQKLMGKVVALSRAIPGEKLYLYIAASTEAISTALVREDGSKQEPVYYVSKVLQGAETRYKPLEKLAYAKPDLAGRLVRWSIELTEFKLEFQPRRAMKAQVLEDFIAELSKEEKAVMQAPPIDVPCKRKAPEPKKPTKNLPSNLVWNLYVDGSSNAAGSGAGIILISLEGETFNCTLRFNFEASNNRAEYEALLGGLRLAKAARVEYLRIYSDSQLIVNQVNGDFIATEQVMAQYLSLTMQFLQSFQGYELSQVRRSENLKADALEKLASTGLGVSGVEVYIETLSSPSIEMENALPTQEEQSWIDPILTFLKRPVEAQVVLEEVHEGLCSSHMAADSLARKILRQGYFWPTLKADAKAYPFAQWGMDILGPFPEAKGRKKFLIVAIDYFTKWIEAEPVARITEQKVKKFVKKHIMCRFGMLRVLVTNNGTQFASEAFKDFYQTGKIERRFSVRAQLETEGLSLQQIEQRFASVAYPESNGQAEAANKAILESLKKKVRFAKGTWTEELPYTLWAYRTTHKTSTGETPFNLTYGSKAVVPVEVKVPNYRTNYFNANSNEQALRENLDLLDEARDLSQIHVAHYHRRVEKYYNSKVSPRTYTKETRSYERQRSQSAILVKGSYTLIGKDHI</sequence>
<evidence type="ECO:0000313" key="6">
    <source>
        <dbReference type="EMBL" id="GKV27797.1"/>
    </source>
</evidence>
<dbReference type="InterPro" id="IPR043128">
    <property type="entry name" value="Rev_trsase/Diguanyl_cyclase"/>
</dbReference>
<dbReference type="Gene3D" id="3.30.70.270">
    <property type="match status" value="2"/>
</dbReference>
<evidence type="ECO:0000259" key="5">
    <source>
        <dbReference type="PROSITE" id="PS50994"/>
    </source>
</evidence>
<accession>A0AAV5KT80</accession>
<reference evidence="6 7" key="1">
    <citation type="journal article" date="2021" name="Commun. Biol.">
        <title>The genome of Shorea leprosula (Dipterocarpaceae) highlights the ecological relevance of drought in aseasonal tropical rainforests.</title>
        <authorList>
            <person name="Ng K.K.S."/>
            <person name="Kobayashi M.J."/>
            <person name="Fawcett J.A."/>
            <person name="Hatakeyama M."/>
            <person name="Paape T."/>
            <person name="Ng C.H."/>
            <person name="Ang C.C."/>
            <person name="Tnah L.H."/>
            <person name="Lee C.T."/>
            <person name="Nishiyama T."/>
            <person name="Sese J."/>
            <person name="O'Brien M.J."/>
            <person name="Copetti D."/>
            <person name="Mohd Noor M.I."/>
            <person name="Ong R.C."/>
            <person name="Putra M."/>
            <person name="Sireger I.Z."/>
            <person name="Indrioko S."/>
            <person name="Kosugi Y."/>
            <person name="Izuno A."/>
            <person name="Isagi Y."/>
            <person name="Lee S.L."/>
            <person name="Shimizu K.K."/>
        </authorList>
    </citation>
    <scope>NUCLEOTIDE SEQUENCE [LARGE SCALE GENOMIC DNA]</scope>
    <source>
        <strain evidence="6">214</strain>
    </source>
</reference>
<protein>
    <submittedName>
        <fullName evidence="6">Uncharacterized protein</fullName>
    </submittedName>
</protein>
<gene>
    <name evidence="6" type="ORF">SLEP1_g36923</name>
</gene>
<feature type="compositionally biased region" description="Polar residues" evidence="3">
    <location>
        <begin position="75"/>
        <end position="90"/>
    </location>
</feature>
<dbReference type="Pfam" id="PF17919">
    <property type="entry name" value="RT_RNaseH_2"/>
    <property type="match status" value="1"/>
</dbReference>
<dbReference type="EMBL" id="BPVZ01000077">
    <property type="protein sequence ID" value="GKV27797.1"/>
    <property type="molecule type" value="Genomic_DNA"/>
</dbReference>
<evidence type="ECO:0000259" key="4">
    <source>
        <dbReference type="PROSITE" id="PS50879"/>
    </source>
</evidence>
<dbReference type="CDD" id="cd01647">
    <property type="entry name" value="RT_LTR"/>
    <property type="match status" value="1"/>
</dbReference>
<feature type="coiled-coil region" evidence="2">
    <location>
        <begin position="115"/>
        <end position="156"/>
    </location>
</feature>
<dbReference type="Pfam" id="PF00078">
    <property type="entry name" value="RVT_1"/>
    <property type="match status" value="1"/>
</dbReference>
<dbReference type="Gene3D" id="3.30.420.10">
    <property type="entry name" value="Ribonuclease H-like superfamily/Ribonuclease H"/>
    <property type="match status" value="2"/>
</dbReference>
<keyword evidence="7" id="KW-1185">Reference proteome</keyword>
<feature type="domain" description="RNase H type-1" evidence="4">
    <location>
        <begin position="1073"/>
        <end position="1202"/>
    </location>
</feature>
<dbReference type="InterPro" id="IPR005162">
    <property type="entry name" value="Retrotrans_gag_dom"/>
</dbReference>
<keyword evidence="1" id="KW-0233">DNA recombination</keyword>
<comment type="caution">
    <text evidence="6">The sequence shown here is derived from an EMBL/GenBank/DDBJ whole genome shotgun (WGS) entry which is preliminary data.</text>
</comment>
<dbReference type="InterPro" id="IPR000477">
    <property type="entry name" value="RT_dom"/>
</dbReference>
<evidence type="ECO:0000256" key="2">
    <source>
        <dbReference type="SAM" id="Coils"/>
    </source>
</evidence>
<dbReference type="GO" id="GO:0015074">
    <property type="term" value="P:DNA integration"/>
    <property type="evidence" value="ECO:0007669"/>
    <property type="project" value="InterPro"/>
</dbReference>
<dbReference type="CDD" id="cd00303">
    <property type="entry name" value="retropepsin_like"/>
    <property type="match status" value="1"/>
</dbReference>
<feature type="domain" description="Integrase catalytic" evidence="5">
    <location>
        <begin position="1288"/>
        <end position="1467"/>
    </location>
</feature>
<dbReference type="GO" id="GO:0006310">
    <property type="term" value="P:DNA recombination"/>
    <property type="evidence" value="ECO:0007669"/>
    <property type="project" value="UniProtKB-KW"/>
</dbReference>
<dbReference type="InterPro" id="IPR002156">
    <property type="entry name" value="RNaseH_domain"/>
</dbReference>
<dbReference type="SUPFAM" id="SSF53098">
    <property type="entry name" value="Ribonuclease H-like"/>
    <property type="match status" value="2"/>
</dbReference>
<evidence type="ECO:0000256" key="1">
    <source>
        <dbReference type="ARBA" id="ARBA00023172"/>
    </source>
</evidence>
<dbReference type="InterPro" id="IPR021109">
    <property type="entry name" value="Peptidase_aspartic_dom_sf"/>
</dbReference>
<evidence type="ECO:0000256" key="3">
    <source>
        <dbReference type="SAM" id="MobiDB-lite"/>
    </source>
</evidence>
<dbReference type="Pfam" id="PF03732">
    <property type="entry name" value="Retrotrans_gag"/>
    <property type="match status" value="1"/>
</dbReference>
<dbReference type="CDD" id="cd09279">
    <property type="entry name" value="RNase_HI_like"/>
    <property type="match status" value="1"/>
</dbReference>
<dbReference type="PROSITE" id="PS50879">
    <property type="entry name" value="RNASE_H_1"/>
    <property type="match status" value="1"/>
</dbReference>
<dbReference type="InterPro" id="IPR043502">
    <property type="entry name" value="DNA/RNA_pol_sf"/>
</dbReference>
<dbReference type="InterPro" id="IPR012337">
    <property type="entry name" value="RNaseH-like_sf"/>
</dbReference>
<dbReference type="SUPFAM" id="SSF56672">
    <property type="entry name" value="DNA/RNA polymerases"/>
    <property type="match status" value="1"/>
</dbReference>
<dbReference type="PROSITE" id="PS50994">
    <property type="entry name" value="INTEGRASE"/>
    <property type="match status" value="1"/>
</dbReference>
<dbReference type="Gene3D" id="2.40.70.10">
    <property type="entry name" value="Acid Proteases"/>
    <property type="match status" value="1"/>
</dbReference>
<feature type="region of interest" description="Disordered" evidence="3">
    <location>
        <begin position="397"/>
        <end position="418"/>
    </location>
</feature>
<dbReference type="Gene3D" id="3.10.10.10">
    <property type="entry name" value="HIV Type 1 Reverse Transcriptase, subunit A, domain 1"/>
    <property type="match status" value="1"/>
</dbReference>
<dbReference type="PANTHER" id="PTHR48475">
    <property type="entry name" value="RIBONUCLEASE H"/>
    <property type="match status" value="1"/>
</dbReference>
<dbReference type="InterPro" id="IPR041577">
    <property type="entry name" value="RT_RNaseH_2"/>
</dbReference>
<feature type="compositionally biased region" description="Basic and acidic residues" evidence="3">
    <location>
        <begin position="452"/>
        <end position="468"/>
    </location>
</feature>
<evidence type="ECO:0000313" key="7">
    <source>
        <dbReference type="Proteomes" id="UP001054252"/>
    </source>
</evidence>
<feature type="region of interest" description="Disordered" evidence="3">
    <location>
        <begin position="22"/>
        <end position="44"/>
    </location>
</feature>
<dbReference type="Pfam" id="PF00665">
    <property type="entry name" value="rve"/>
    <property type="match status" value="1"/>
</dbReference>
<dbReference type="InterPro" id="IPR001584">
    <property type="entry name" value="Integrase_cat-core"/>
</dbReference>
<dbReference type="GO" id="GO:0004523">
    <property type="term" value="F:RNA-DNA hybrid ribonuclease activity"/>
    <property type="evidence" value="ECO:0007669"/>
    <property type="project" value="InterPro"/>
</dbReference>
<keyword evidence="2" id="KW-0175">Coiled coil</keyword>
<dbReference type="PANTHER" id="PTHR48475:SF2">
    <property type="entry name" value="RIBONUCLEASE H"/>
    <property type="match status" value="1"/>
</dbReference>
<dbReference type="GO" id="GO:0003676">
    <property type="term" value="F:nucleic acid binding"/>
    <property type="evidence" value="ECO:0007669"/>
    <property type="project" value="InterPro"/>
</dbReference>
<dbReference type="Pfam" id="PF13456">
    <property type="entry name" value="RVT_3"/>
    <property type="match status" value="1"/>
</dbReference>
<dbReference type="InterPro" id="IPR036397">
    <property type="entry name" value="RNaseH_sf"/>
</dbReference>
<feature type="region of interest" description="Disordered" evidence="3">
    <location>
        <begin position="444"/>
        <end position="468"/>
    </location>
</feature>
<name>A0AAV5KT80_9ROSI</name>